<evidence type="ECO:0000259" key="12">
    <source>
        <dbReference type="PROSITE" id="PS51712"/>
    </source>
</evidence>
<evidence type="ECO:0000256" key="9">
    <source>
        <dbReference type="HAMAP-Rule" id="MF_00195"/>
    </source>
</evidence>
<dbReference type="GO" id="GO:0005525">
    <property type="term" value="F:GTP binding"/>
    <property type="evidence" value="ECO:0007669"/>
    <property type="project" value="UniProtKB-UniRule"/>
</dbReference>
<evidence type="ECO:0000256" key="8">
    <source>
        <dbReference type="ARBA" id="ARBA00053470"/>
    </source>
</evidence>
<sequence>MSLPIVAVVGRPNVGKSTFVNRIAHADDAIVHEMRGVTRDRSYHNADWRGVHFTLIDTGGIEMGDDDAFQSSIRDQAFMAADEADVILFMVDGKTGITADDEEVARVLRKVDTPVFLLVNKMDNPSKMEENWEFYSLGLGDPRSISSTHGHGTGDLLDEVVAILRELPEREDEPAEEGINVAIIGRPNAGKSSLTNRLIGRDRSIVSDVAGTTRDAIDTRVEHDGKVYTIVDTAGLRRKSQIDEDVEYYSYVRAMRAIDRADVAILVMDATLGLTDQDQRVAGYANERGCALIILLNKRDVVESGDVLDGLREDVGDRMTFVNYAPVISISALTGKGVLRIWDAIDEVYANYSQTVSTSKLNNWLEGIRQFGHTVNKGKRTLKLKYMTQTHNQPPQFTIFCNHPDLVTDNYERFLENRLRKEFDFTGTPINLKFKRRD</sequence>
<dbReference type="eggNOG" id="COG1160">
    <property type="taxonomic scope" value="Bacteria"/>
</dbReference>
<dbReference type="Proteomes" id="UP000002026">
    <property type="component" value="Chromosome"/>
</dbReference>
<accession>C7N523</accession>
<dbReference type="KEGG" id="shi:Shel_09700"/>
<comment type="function">
    <text evidence="8 9 11">GTPase that plays an essential role in the late steps of ribosome biogenesis.</text>
</comment>
<dbReference type="InterPro" id="IPR006073">
    <property type="entry name" value="GTP-bd"/>
</dbReference>
<proteinExistence type="inferred from homology"/>
<evidence type="ECO:0000256" key="6">
    <source>
        <dbReference type="ARBA" id="ARBA00023134"/>
    </source>
</evidence>
<keyword evidence="4 11" id="KW-0677">Repeat</keyword>
<feature type="binding site" evidence="9">
    <location>
        <begin position="10"/>
        <end position="17"/>
    </location>
    <ligand>
        <name>GTP</name>
        <dbReference type="ChEBI" id="CHEBI:37565"/>
        <label>1</label>
    </ligand>
</feature>
<feature type="binding site" evidence="9">
    <location>
        <begin position="185"/>
        <end position="192"/>
    </location>
    <ligand>
        <name>GTP</name>
        <dbReference type="ChEBI" id="CHEBI:37565"/>
        <label>2</label>
    </ligand>
</feature>
<keyword evidence="14" id="KW-1185">Reference proteome</keyword>
<dbReference type="InterPro" id="IPR016484">
    <property type="entry name" value="GTPase_Der"/>
</dbReference>
<dbReference type="FunFam" id="3.40.50.300:FF:000040">
    <property type="entry name" value="GTPase Der"/>
    <property type="match status" value="1"/>
</dbReference>
<dbReference type="PIRSF" id="PIRSF006485">
    <property type="entry name" value="GTP-binding_EngA"/>
    <property type="match status" value="1"/>
</dbReference>
<gene>
    <name evidence="9" type="primary">der</name>
    <name evidence="13" type="ordered locus">Shel_09700</name>
</gene>
<dbReference type="InterPro" id="IPR005225">
    <property type="entry name" value="Small_GTP-bd"/>
</dbReference>
<evidence type="ECO:0000256" key="7">
    <source>
        <dbReference type="ARBA" id="ARBA00032345"/>
    </source>
</evidence>
<keyword evidence="3 9" id="KW-0690">Ribosome biogenesis</keyword>
<dbReference type="InterPro" id="IPR032859">
    <property type="entry name" value="KH_dom-like"/>
</dbReference>
<comment type="similarity">
    <text evidence="1 9 10 11">Belongs to the TRAFAC class TrmE-Era-EngA-EngB-Septin-like GTPase superfamily. EngA (Der) GTPase family.</text>
</comment>
<dbReference type="CDD" id="cd01894">
    <property type="entry name" value="EngA1"/>
    <property type="match status" value="1"/>
</dbReference>
<evidence type="ECO:0000256" key="2">
    <source>
        <dbReference type="ARBA" id="ARBA00020953"/>
    </source>
</evidence>
<evidence type="ECO:0000256" key="10">
    <source>
        <dbReference type="PROSITE-ProRule" id="PRU01049"/>
    </source>
</evidence>
<feature type="binding site" evidence="9">
    <location>
        <begin position="297"/>
        <end position="300"/>
    </location>
    <ligand>
        <name>GTP</name>
        <dbReference type="ChEBI" id="CHEBI:37565"/>
        <label>2</label>
    </ligand>
</feature>
<dbReference type="Gene3D" id="3.30.300.20">
    <property type="match status" value="1"/>
</dbReference>
<protein>
    <recommendedName>
        <fullName evidence="2 9">GTPase Der</fullName>
    </recommendedName>
    <alternativeName>
        <fullName evidence="7 9">GTP-binding protein EngA</fullName>
    </alternativeName>
</protein>
<feature type="binding site" evidence="9">
    <location>
        <begin position="120"/>
        <end position="123"/>
    </location>
    <ligand>
        <name>GTP</name>
        <dbReference type="ChEBI" id="CHEBI:37565"/>
        <label>1</label>
    </ligand>
</feature>
<dbReference type="PANTHER" id="PTHR43834:SF6">
    <property type="entry name" value="GTPASE DER"/>
    <property type="match status" value="1"/>
</dbReference>
<evidence type="ECO:0000256" key="11">
    <source>
        <dbReference type="RuleBase" id="RU004481"/>
    </source>
</evidence>
<feature type="domain" description="EngA-type G" evidence="12">
    <location>
        <begin position="179"/>
        <end position="353"/>
    </location>
</feature>
<keyword evidence="6 9" id="KW-0342">GTP-binding</keyword>
<evidence type="ECO:0000256" key="4">
    <source>
        <dbReference type="ARBA" id="ARBA00022737"/>
    </source>
</evidence>
<feature type="binding site" evidence="9">
    <location>
        <begin position="232"/>
        <end position="236"/>
    </location>
    <ligand>
        <name>GTP</name>
        <dbReference type="ChEBI" id="CHEBI:37565"/>
        <label>2</label>
    </ligand>
</feature>
<dbReference type="NCBIfam" id="TIGR00231">
    <property type="entry name" value="small_GTP"/>
    <property type="match status" value="2"/>
</dbReference>
<keyword evidence="5 9" id="KW-0547">Nucleotide-binding</keyword>
<dbReference type="AlphaFoldDB" id="C7N523"/>
<organism evidence="13 14">
    <name type="scientific">Slackia heliotrinireducens (strain ATCC 29202 / DSM 20476 / NCTC 11029 / RHS 1)</name>
    <name type="common">Peptococcus heliotrinreducens</name>
    <dbReference type="NCBI Taxonomy" id="471855"/>
    <lineage>
        <taxon>Bacteria</taxon>
        <taxon>Bacillati</taxon>
        <taxon>Actinomycetota</taxon>
        <taxon>Coriobacteriia</taxon>
        <taxon>Eggerthellales</taxon>
        <taxon>Eggerthellaceae</taxon>
        <taxon>Slackia</taxon>
    </lineage>
</organism>
<dbReference type="HOGENOM" id="CLU_016077_6_2_11"/>
<name>C7N523_SLAHD</name>
<evidence type="ECO:0000256" key="5">
    <source>
        <dbReference type="ARBA" id="ARBA00022741"/>
    </source>
</evidence>
<reference evidence="13 14" key="1">
    <citation type="journal article" date="2009" name="Stand. Genomic Sci.">
        <title>Complete genome sequence of Slackia heliotrinireducens type strain (RHS 1).</title>
        <authorList>
            <person name="Pukall R."/>
            <person name="Lapidus A."/>
            <person name="Nolan M."/>
            <person name="Copeland A."/>
            <person name="Glavina Del Rio T."/>
            <person name="Lucas S."/>
            <person name="Chen F."/>
            <person name="Tice H."/>
            <person name="Cheng J.F."/>
            <person name="Chertkov O."/>
            <person name="Bruce D."/>
            <person name="Goodwin L."/>
            <person name="Kuske C."/>
            <person name="Brettin T."/>
            <person name="Detter J.C."/>
            <person name="Han C."/>
            <person name="Pitluck S."/>
            <person name="Pati A."/>
            <person name="Mavrommatis K."/>
            <person name="Ivanova N."/>
            <person name="Ovchinnikova G."/>
            <person name="Chen A."/>
            <person name="Palaniappan K."/>
            <person name="Schneider S."/>
            <person name="Rohde M."/>
            <person name="Chain P."/>
            <person name="D'haeseleer P."/>
            <person name="Goker M."/>
            <person name="Bristow J."/>
            <person name="Eisen J.A."/>
            <person name="Markowitz V."/>
            <person name="Kyrpides N.C."/>
            <person name="Klenk H.P."/>
            <person name="Hugenholtz P."/>
        </authorList>
    </citation>
    <scope>NUCLEOTIDE SEQUENCE [LARGE SCALE GENOMIC DNA]</scope>
    <source>
        <strain evidence="14">ATCC 29202 / DSM 20476 / NCTC 11029 / RHS 1</strain>
    </source>
</reference>
<evidence type="ECO:0000256" key="3">
    <source>
        <dbReference type="ARBA" id="ARBA00022517"/>
    </source>
</evidence>
<evidence type="ECO:0000313" key="14">
    <source>
        <dbReference type="Proteomes" id="UP000002026"/>
    </source>
</evidence>
<feature type="domain" description="EngA-type G" evidence="12">
    <location>
        <begin position="4"/>
        <end position="168"/>
    </location>
</feature>
<feature type="binding site" evidence="9">
    <location>
        <begin position="57"/>
        <end position="61"/>
    </location>
    <ligand>
        <name>GTP</name>
        <dbReference type="ChEBI" id="CHEBI:37565"/>
        <label>1</label>
    </ligand>
</feature>
<dbReference type="HAMAP" id="MF_00195">
    <property type="entry name" value="GTPase_Der"/>
    <property type="match status" value="1"/>
</dbReference>
<dbReference type="GO" id="GO:0042254">
    <property type="term" value="P:ribosome biogenesis"/>
    <property type="evidence" value="ECO:0007669"/>
    <property type="project" value="UniProtKB-KW"/>
</dbReference>
<dbReference type="PANTHER" id="PTHR43834">
    <property type="entry name" value="GTPASE DER"/>
    <property type="match status" value="1"/>
</dbReference>
<dbReference type="STRING" id="471855.Shel_09700"/>
<dbReference type="RefSeq" id="WP_012798112.1">
    <property type="nucleotide sequence ID" value="NC_013165.1"/>
</dbReference>
<dbReference type="InterPro" id="IPR015946">
    <property type="entry name" value="KH_dom-like_a/b"/>
</dbReference>
<dbReference type="GO" id="GO:0043022">
    <property type="term" value="F:ribosome binding"/>
    <property type="evidence" value="ECO:0007669"/>
    <property type="project" value="TreeGrafter"/>
</dbReference>
<evidence type="ECO:0000313" key="13">
    <source>
        <dbReference type="EMBL" id="ACV22008.1"/>
    </source>
</evidence>
<dbReference type="InterPro" id="IPR031166">
    <property type="entry name" value="G_ENGA"/>
</dbReference>
<dbReference type="FunFam" id="3.30.300.20:FF:000004">
    <property type="entry name" value="GTPase Der"/>
    <property type="match status" value="1"/>
</dbReference>
<dbReference type="Pfam" id="PF01926">
    <property type="entry name" value="MMR_HSR1"/>
    <property type="match status" value="2"/>
</dbReference>
<dbReference type="PRINTS" id="PR00326">
    <property type="entry name" value="GTP1OBG"/>
</dbReference>
<dbReference type="Pfam" id="PF14714">
    <property type="entry name" value="KH_dom-like"/>
    <property type="match status" value="1"/>
</dbReference>
<dbReference type="PROSITE" id="PS51712">
    <property type="entry name" value="G_ENGA"/>
    <property type="match status" value="2"/>
</dbReference>
<dbReference type="EMBL" id="CP001684">
    <property type="protein sequence ID" value="ACV22008.1"/>
    <property type="molecule type" value="Genomic_DNA"/>
</dbReference>
<comment type="subunit">
    <text evidence="9">Associates with the 50S ribosomal subunit.</text>
</comment>
<evidence type="ECO:0000256" key="1">
    <source>
        <dbReference type="ARBA" id="ARBA00008279"/>
    </source>
</evidence>
<dbReference type="CDD" id="cd01895">
    <property type="entry name" value="EngA2"/>
    <property type="match status" value="1"/>
</dbReference>
<dbReference type="SUPFAM" id="SSF52540">
    <property type="entry name" value="P-loop containing nucleoside triphosphate hydrolases"/>
    <property type="match status" value="2"/>
</dbReference>
<dbReference type="FunFam" id="3.40.50.300:FF:000057">
    <property type="entry name" value="GTPase Der"/>
    <property type="match status" value="1"/>
</dbReference>
<dbReference type="NCBIfam" id="TIGR03594">
    <property type="entry name" value="GTPase_EngA"/>
    <property type="match status" value="1"/>
</dbReference>
<dbReference type="Gene3D" id="3.40.50.300">
    <property type="entry name" value="P-loop containing nucleotide triphosphate hydrolases"/>
    <property type="match status" value="2"/>
</dbReference>
<dbReference type="InterPro" id="IPR027417">
    <property type="entry name" value="P-loop_NTPase"/>
</dbReference>